<protein>
    <submittedName>
        <fullName evidence="1">Uncharacterized protein</fullName>
    </submittedName>
</protein>
<dbReference type="AlphaFoldDB" id="A0A7R7ZV73"/>
<gene>
    <name evidence="1" type="ORF">AKAW2_11777S</name>
</gene>
<reference evidence="1" key="2">
    <citation type="submission" date="2021-02" db="EMBL/GenBank/DDBJ databases">
        <title>Aspergillus luchuensis mut. kawachii IFO 4304 genome sequence.</title>
        <authorList>
            <person name="Mori K."/>
            <person name="Kadooka C."/>
            <person name="Goto M."/>
            <person name="Futagami T."/>
        </authorList>
    </citation>
    <scope>NUCLEOTIDE SEQUENCE</scope>
    <source>
        <strain evidence="1">IFO 4308</strain>
    </source>
</reference>
<name>A0A7R7ZV73_ASPKA</name>
<dbReference type="OrthoDB" id="10377798at2759"/>
<dbReference type="Proteomes" id="UP000661280">
    <property type="component" value="Chromosome 1"/>
</dbReference>
<reference evidence="1" key="1">
    <citation type="submission" date="2021-01" db="EMBL/GenBank/DDBJ databases">
        <authorList>
            <consortium name="Aspergillus luchuensis mut. kawachii IFO 4304 genome sequencing consortium"/>
            <person name="Kazuki M."/>
            <person name="Futagami T."/>
        </authorList>
    </citation>
    <scope>NUCLEOTIDE SEQUENCE</scope>
    <source>
        <strain evidence="1">IFO 4308</strain>
    </source>
</reference>
<dbReference type="GeneID" id="64956056"/>
<dbReference type="KEGG" id="aluc:AKAW2_11777S"/>
<sequence>MIESQADVSHWDNYFLGGVELHKHWFGSCLVAGSADVMGDALVYASHVDVRRRGREEQDETRHWDHLPAYGSEEMRCCLIHMTYVTEGVGSRSFMDLSRQRSSIEVPMKVIGGLPASRHPDCVASPLCFVRCLAVLRLY</sequence>
<evidence type="ECO:0000313" key="2">
    <source>
        <dbReference type="Proteomes" id="UP000661280"/>
    </source>
</evidence>
<organism evidence="1 2">
    <name type="scientific">Aspergillus kawachii</name>
    <name type="common">White koji mold</name>
    <name type="synonym">Aspergillus awamori var. kawachi</name>
    <dbReference type="NCBI Taxonomy" id="1069201"/>
    <lineage>
        <taxon>Eukaryota</taxon>
        <taxon>Fungi</taxon>
        <taxon>Dikarya</taxon>
        <taxon>Ascomycota</taxon>
        <taxon>Pezizomycotina</taxon>
        <taxon>Eurotiomycetes</taxon>
        <taxon>Eurotiomycetidae</taxon>
        <taxon>Eurotiales</taxon>
        <taxon>Aspergillaceae</taxon>
        <taxon>Aspergillus</taxon>
        <taxon>Aspergillus subgen. Circumdati</taxon>
    </lineage>
</organism>
<accession>A0A7R7ZV73</accession>
<proteinExistence type="predicted"/>
<keyword evidence="2" id="KW-1185">Reference proteome</keyword>
<dbReference type="EMBL" id="AP024425">
    <property type="protein sequence ID" value="BCR94731.1"/>
    <property type="molecule type" value="Genomic_DNA"/>
</dbReference>
<evidence type="ECO:0000313" key="1">
    <source>
        <dbReference type="EMBL" id="BCR94731.1"/>
    </source>
</evidence>
<dbReference type="RefSeq" id="XP_041538497.1">
    <property type="nucleotide sequence ID" value="XM_041684298.1"/>
</dbReference>